<comment type="catalytic activity">
    <reaction evidence="1">
        <text>Endohydrolysis of (1-&gt;4)-beta-D-glucosidic linkages in cellulose, lichenin and cereal beta-D-glucans.</text>
        <dbReference type="EC" id="3.2.1.4"/>
    </reaction>
</comment>
<dbReference type="PRINTS" id="PR00735">
    <property type="entry name" value="GLHYDRLASE8"/>
</dbReference>
<organism evidence="11 12">
    <name type="scientific">Alteromonas profundi</name>
    <dbReference type="NCBI Taxonomy" id="2696062"/>
    <lineage>
        <taxon>Bacteria</taxon>
        <taxon>Pseudomonadati</taxon>
        <taxon>Pseudomonadota</taxon>
        <taxon>Gammaproteobacteria</taxon>
        <taxon>Alteromonadales</taxon>
        <taxon>Alteromonadaceae</taxon>
        <taxon>Alteromonas/Salinimonas group</taxon>
        <taxon>Alteromonas</taxon>
    </lineage>
</organism>
<evidence type="ECO:0000256" key="9">
    <source>
        <dbReference type="RuleBase" id="RU361167"/>
    </source>
</evidence>
<evidence type="ECO:0000256" key="2">
    <source>
        <dbReference type="ARBA" id="ARBA00009209"/>
    </source>
</evidence>
<keyword evidence="7 9" id="KW-0624">Polysaccharide degradation</keyword>
<evidence type="ECO:0000256" key="1">
    <source>
        <dbReference type="ARBA" id="ARBA00000966"/>
    </source>
</evidence>
<evidence type="ECO:0000256" key="8">
    <source>
        <dbReference type="PROSITE-ProRule" id="PRU10058"/>
    </source>
</evidence>
<reference evidence="11 12" key="1">
    <citation type="submission" date="2020-01" db="EMBL/GenBank/DDBJ databases">
        <authorList>
            <person name="Chen J."/>
            <person name="Zhu S."/>
            <person name="Yang J."/>
        </authorList>
    </citation>
    <scope>NUCLEOTIDE SEQUENCE [LARGE SCALE GENOMIC DNA]</scope>
    <source>
        <strain evidence="11 12">345S023</strain>
    </source>
</reference>
<evidence type="ECO:0000256" key="7">
    <source>
        <dbReference type="ARBA" id="ARBA00023326"/>
    </source>
</evidence>
<dbReference type="Pfam" id="PF01270">
    <property type="entry name" value="Glyco_hydro_8"/>
    <property type="match status" value="1"/>
</dbReference>
<feature type="signal peptide" evidence="10">
    <location>
        <begin position="1"/>
        <end position="23"/>
    </location>
</feature>
<keyword evidence="5" id="KW-0136">Cellulose degradation</keyword>
<dbReference type="PROSITE" id="PS51257">
    <property type="entry name" value="PROKAR_LIPOPROTEIN"/>
    <property type="match status" value="1"/>
</dbReference>
<gene>
    <name evidence="11" type="ORF">GTH32_15300</name>
</gene>
<sequence>MKWPRLWLLTVLVCVLSSCTRHENTAFNNAYQGYKALFIDAGRVVDTGNQNVSHSESQGYGMLFSVVAGDQQTFDSIWQWTQATLQRKDKLFSWRYVPCESADKNCIDDDNNASDGDLLIAWALLRAAAKWDEPRYQDEATNIIKAVETSLFYQSGDYHLLLPGEFGFIHQGEEKQAQDTVQINLSYWVFPAINALAKASNQPKRWQQLFDSGVSLINRARFGAHQLPPDWLGIKGETFTFEHTLSQDYGFNACRIPLHLAWAGVNAPNVYSAFLSWWKQGSVPATVNVVTGEAADYEMSAGMKTVADTVAYLINQQAVSFNQINRHTDYYSASLIMLSRVAVMDTTI</sequence>
<dbReference type="GO" id="GO:0008810">
    <property type="term" value="F:cellulase activity"/>
    <property type="evidence" value="ECO:0007669"/>
    <property type="project" value="UniProtKB-EC"/>
</dbReference>
<name>A0A7X5LP53_9ALTE</name>
<feature type="chain" id="PRO_5030782188" description="Glucanase" evidence="10">
    <location>
        <begin position="24"/>
        <end position="348"/>
    </location>
</feature>
<dbReference type="Proteomes" id="UP000470213">
    <property type="component" value="Unassembled WGS sequence"/>
</dbReference>
<dbReference type="AlphaFoldDB" id="A0A7X5LP53"/>
<dbReference type="Gene3D" id="1.50.10.10">
    <property type="match status" value="1"/>
</dbReference>
<dbReference type="InterPro" id="IPR002037">
    <property type="entry name" value="Glyco_hydro_8"/>
</dbReference>
<keyword evidence="6 9" id="KW-0326">Glycosidase</keyword>
<dbReference type="InterPro" id="IPR012341">
    <property type="entry name" value="6hp_glycosidase-like_sf"/>
</dbReference>
<evidence type="ECO:0000256" key="6">
    <source>
        <dbReference type="ARBA" id="ARBA00023295"/>
    </source>
</evidence>
<keyword evidence="7 9" id="KW-0119">Carbohydrate metabolism</keyword>
<proteinExistence type="inferred from homology"/>
<keyword evidence="3 10" id="KW-0732">Signal</keyword>
<evidence type="ECO:0000256" key="4">
    <source>
        <dbReference type="ARBA" id="ARBA00022801"/>
    </source>
</evidence>
<dbReference type="GO" id="GO:0030245">
    <property type="term" value="P:cellulose catabolic process"/>
    <property type="evidence" value="ECO:0007669"/>
    <property type="project" value="UniProtKB-KW"/>
</dbReference>
<keyword evidence="4 9" id="KW-0378">Hydrolase</keyword>
<dbReference type="EC" id="3.2.1.-" evidence="9"/>
<evidence type="ECO:0000313" key="11">
    <source>
        <dbReference type="EMBL" id="NDV92539.1"/>
    </source>
</evidence>
<accession>A0A7X5LP53</accession>
<evidence type="ECO:0000313" key="12">
    <source>
        <dbReference type="Proteomes" id="UP000470213"/>
    </source>
</evidence>
<feature type="active site" description="Nucleophile" evidence="8">
    <location>
        <position position="115"/>
    </location>
</feature>
<keyword evidence="12" id="KW-1185">Reference proteome</keyword>
<comment type="caution">
    <text evidence="11">The sequence shown here is derived from an EMBL/GenBank/DDBJ whole genome shotgun (WGS) entry which is preliminary data.</text>
</comment>
<dbReference type="PROSITE" id="PS00812">
    <property type="entry name" value="GLYCOSYL_HYDROL_F8"/>
    <property type="match status" value="1"/>
</dbReference>
<dbReference type="SUPFAM" id="SSF48208">
    <property type="entry name" value="Six-hairpin glycosidases"/>
    <property type="match status" value="1"/>
</dbReference>
<comment type="similarity">
    <text evidence="2 9">Belongs to the glycosyl hydrolase 8 (cellulase D) family.</text>
</comment>
<dbReference type="InterPro" id="IPR019834">
    <property type="entry name" value="Glyco_hydro_8_CS"/>
</dbReference>
<evidence type="ECO:0000256" key="10">
    <source>
        <dbReference type="SAM" id="SignalP"/>
    </source>
</evidence>
<protein>
    <recommendedName>
        <fullName evidence="9">Glucanase</fullName>
        <ecNumber evidence="9">3.2.1.-</ecNumber>
    </recommendedName>
</protein>
<evidence type="ECO:0000256" key="3">
    <source>
        <dbReference type="ARBA" id="ARBA00022729"/>
    </source>
</evidence>
<dbReference type="InterPro" id="IPR008928">
    <property type="entry name" value="6-hairpin_glycosidase_sf"/>
</dbReference>
<dbReference type="EMBL" id="JAAAWN010000024">
    <property type="protein sequence ID" value="NDV92539.1"/>
    <property type="molecule type" value="Genomic_DNA"/>
</dbReference>
<evidence type="ECO:0000256" key="5">
    <source>
        <dbReference type="ARBA" id="ARBA00023001"/>
    </source>
</evidence>